<feature type="region of interest" description="Disordered" evidence="4">
    <location>
        <begin position="1"/>
        <end position="33"/>
    </location>
</feature>
<comment type="subcellular location">
    <subcellularLocation>
        <location evidence="1">Nucleus</location>
    </subcellularLocation>
</comment>
<dbReference type="PANTHER" id="PTHR28256:SF1">
    <property type="entry name" value="RIBONUCLEASES P_MRP PROTEIN SUBUNIT POP7"/>
    <property type="match status" value="1"/>
</dbReference>
<evidence type="ECO:0000256" key="4">
    <source>
        <dbReference type="SAM" id="MobiDB-lite"/>
    </source>
</evidence>
<dbReference type="GO" id="GO:0003723">
    <property type="term" value="F:RNA binding"/>
    <property type="evidence" value="ECO:0007669"/>
    <property type="project" value="TreeGrafter"/>
</dbReference>
<accession>A0AAE8MTK0</accession>
<evidence type="ECO:0000256" key="1">
    <source>
        <dbReference type="ARBA" id="ARBA00004123"/>
    </source>
</evidence>
<dbReference type="GO" id="GO:0034965">
    <property type="term" value="P:intronic box C/D snoRNA processing"/>
    <property type="evidence" value="ECO:0007669"/>
    <property type="project" value="TreeGrafter"/>
</dbReference>
<evidence type="ECO:0000313" key="5">
    <source>
        <dbReference type="EMBL" id="SPO00224.1"/>
    </source>
</evidence>
<dbReference type="Pfam" id="PF12328">
    <property type="entry name" value="Rpp20"/>
    <property type="match status" value="1"/>
</dbReference>
<dbReference type="AlphaFoldDB" id="A0AAE8MTK0"/>
<dbReference type="EMBL" id="ONZQ02000003">
    <property type="protein sequence ID" value="SPO00224.1"/>
    <property type="molecule type" value="Genomic_DNA"/>
</dbReference>
<dbReference type="GO" id="GO:0005655">
    <property type="term" value="C:nucleolar ribonuclease P complex"/>
    <property type="evidence" value="ECO:0007669"/>
    <property type="project" value="InterPro"/>
</dbReference>
<dbReference type="InterPro" id="IPR020241">
    <property type="entry name" value="RNase_P/MRP_Pop7_fungi"/>
</dbReference>
<proteinExistence type="predicted"/>
<reference evidence="5" key="1">
    <citation type="submission" date="2018-03" db="EMBL/GenBank/DDBJ databases">
        <authorList>
            <person name="Guldener U."/>
        </authorList>
    </citation>
    <scope>NUCLEOTIDE SEQUENCE</scope>
</reference>
<keyword evidence="6" id="KW-1185">Reference proteome</keyword>
<dbReference type="Proteomes" id="UP001187682">
    <property type="component" value="Unassembled WGS sequence"/>
</dbReference>
<gene>
    <name evidence="5" type="ORF">DNG_03071</name>
</gene>
<dbReference type="GO" id="GO:0000171">
    <property type="term" value="F:ribonuclease MRP activity"/>
    <property type="evidence" value="ECO:0007669"/>
    <property type="project" value="TreeGrafter"/>
</dbReference>
<dbReference type="InterPro" id="IPR036882">
    <property type="entry name" value="Alba-like_dom_sf"/>
</dbReference>
<dbReference type="GO" id="GO:0004526">
    <property type="term" value="F:ribonuclease P activity"/>
    <property type="evidence" value="ECO:0007669"/>
    <property type="project" value="TreeGrafter"/>
</dbReference>
<evidence type="ECO:0000256" key="3">
    <source>
        <dbReference type="ARBA" id="ARBA00023242"/>
    </source>
</evidence>
<keyword evidence="2" id="KW-0819">tRNA processing</keyword>
<dbReference type="GO" id="GO:0000172">
    <property type="term" value="C:ribonuclease MRP complex"/>
    <property type="evidence" value="ECO:0007669"/>
    <property type="project" value="InterPro"/>
</dbReference>
<keyword evidence="3" id="KW-0539">Nucleus</keyword>
<comment type="caution">
    <text evidence="5">The sequence shown here is derived from an EMBL/GenBank/DDBJ whole genome shotgun (WGS) entry which is preliminary data.</text>
</comment>
<dbReference type="PANTHER" id="PTHR28256">
    <property type="entry name" value="RIBONUCLEASES P/MRP PROTEIN SUBUNIT POP7"/>
    <property type="match status" value="1"/>
</dbReference>
<sequence>MVASTQKLPPISKGSKVHKRPLTRQQQPSSSKSRIIYVSSSSPFVSVVKRVRKRLDKASVGASGPGKKVPLSARIEAMKKADGTAGDGSEVVVIGTGKAVEKVLRVASWFSDEKDCRVELVTKTVGTVDDIVAKGDDGMGDDGMGDESRVRKMSCLEATIRPR</sequence>
<dbReference type="GO" id="GO:0006364">
    <property type="term" value="P:rRNA processing"/>
    <property type="evidence" value="ECO:0007669"/>
    <property type="project" value="TreeGrafter"/>
</dbReference>
<evidence type="ECO:0000256" key="2">
    <source>
        <dbReference type="ARBA" id="ARBA00022694"/>
    </source>
</evidence>
<evidence type="ECO:0000313" key="6">
    <source>
        <dbReference type="Proteomes" id="UP001187682"/>
    </source>
</evidence>
<protein>
    <submittedName>
        <fullName evidence="5">Related to POP7 Nuclear RNase P subunit</fullName>
    </submittedName>
</protein>
<name>A0AAE8MTK0_9PEZI</name>
<dbReference type="GO" id="GO:0000294">
    <property type="term" value="P:nuclear-transcribed mRNA catabolic process, RNase MRP-dependent"/>
    <property type="evidence" value="ECO:0007669"/>
    <property type="project" value="TreeGrafter"/>
</dbReference>
<dbReference type="InterPro" id="IPR014612">
    <property type="entry name" value="Pop7/Rpp20"/>
</dbReference>
<organism evidence="5 6">
    <name type="scientific">Cephalotrichum gorgonifer</name>
    <dbReference type="NCBI Taxonomy" id="2041049"/>
    <lineage>
        <taxon>Eukaryota</taxon>
        <taxon>Fungi</taxon>
        <taxon>Dikarya</taxon>
        <taxon>Ascomycota</taxon>
        <taxon>Pezizomycotina</taxon>
        <taxon>Sordariomycetes</taxon>
        <taxon>Hypocreomycetidae</taxon>
        <taxon>Microascales</taxon>
        <taxon>Microascaceae</taxon>
        <taxon>Cephalotrichum</taxon>
    </lineage>
</organism>
<dbReference type="Gene3D" id="3.30.110.20">
    <property type="entry name" value="Alba-like domain"/>
    <property type="match status" value="1"/>
</dbReference>
<dbReference type="GO" id="GO:0001682">
    <property type="term" value="P:tRNA 5'-leader removal"/>
    <property type="evidence" value="ECO:0007669"/>
    <property type="project" value="InterPro"/>
</dbReference>